<accession>A0A0A2VFT0</accession>
<evidence type="ECO:0000256" key="1">
    <source>
        <dbReference type="SAM" id="MobiDB-lite"/>
    </source>
</evidence>
<feature type="compositionally biased region" description="Basic and acidic residues" evidence="1">
    <location>
        <begin position="62"/>
        <end position="86"/>
    </location>
</feature>
<organism evidence="2 3">
    <name type="scientific">Beauveria bassiana D1-5</name>
    <dbReference type="NCBI Taxonomy" id="1245745"/>
    <lineage>
        <taxon>Eukaryota</taxon>
        <taxon>Fungi</taxon>
        <taxon>Dikarya</taxon>
        <taxon>Ascomycota</taxon>
        <taxon>Pezizomycotina</taxon>
        <taxon>Sordariomycetes</taxon>
        <taxon>Hypocreomycetidae</taxon>
        <taxon>Hypocreales</taxon>
        <taxon>Cordycipitaceae</taxon>
        <taxon>Beauveria</taxon>
    </lineage>
</organism>
<comment type="caution">
    <text evidence="2">The sequence shown here is derived from an EMBL/GenBank/DDBJ whole genome shotgun (WGS) entry which is preliminary data.</text>
</comment>
<evidence type="ECO:0000313" key="3">
    <source>
        <dbReference type="Proteomes" id="UP000030106"/>
    </source>
</evidence>
<dbReference type="Proteomes" id="UP000030106">
    <property type="component" value="Unassembled WGS sequence"/>
</dbReference>
<protein>
    <submittedName>
        <fullName evidence="2">Uncharacterized protein</fullName>
    </submittedName>
</protein>
<name>A0A0A2VFT0_BEABA</name>
<reference evidence="2 3" key="1">
    <citation type="submission" date="2012-10" db="EMBL/GenBank/DDBJ databases">
        <title>Genome sequencing and analysis of entomopathogenic fungi Beauveria bassiana D1-5.</title>
        <authorList>
            <person name="Li Q."/>
            <person name="Wang L."/>
            <person name="Zhang Z."/>
            <person name="Wang Q."/>
            <person name="Ren J."/>
            <person name="Wang M."/>
            <person name="Xu W."/>
            <person name="Wang J."/>
            <person name="Lu Y."/>
            <person name="Du Q."/>
            <person name="Sun Z."/>
        </authorList>
    </citation>
    <scope>NUCLEOTIDE SEQUENCE [LARGE SCALE GENOMIC DNA]</scope>
    <source>
        <strain evidence="2 3">D1-5</strain>
    </source>
</reference>
<dbReference type="HOGENOM" id="CLU_2014853_0_0_1"/>
<sequence length="123" mass="13532">MLLCSTSPVARGDYRVTASARQQQYLKCAERAEVFLKEPRFYLAEPFSQRVGPARPRTRARVARDGTRKSPDGIWSHMERGKEKRNGKGPADIEYCTSRLGHFVKRGAVPSGGTVPGGSPVNG</sequence>
<feature type="region of interest" description="Disordered" evidence="1">
    <location>
        <begin position="50"/>
        <end position="92"/>
    </location>
</feature>
<dbReference type="EMBL" id="ANFO01000777">
    <property type="protein sequence ID" value="KGQ06691.1"/>
    <property type="molecule type" value="Genomic_DNA"/>
</dbReference>
<gene>
    <name evidence="2" type="ORF">BBAD15_g7989</name>
</gene>
<dbReference type="AlphaFoldDB" id="A0A0A2VFT0"/>
<proteinExistence type="predicted"/>
<evidence type="ECO:0000313" key="2">
    <source>
        <dbReference type="EMBL" id="KGQ06691.1"/>
    </source>
</evidence>